<sequence length="204" mass="23079">MVRITKVYTRTGDTGETGLVGGTRLPKDHPRIEGFGTIDELNSCLGLARSFNAQKPQSERRDKLELILQAIQQKLFDIGSELATLPGDEYPGQIKLEEADTAWLEEVIDAMNTELEPLKSFILPGGTPLNAFLHQSRTTCRRAERAVLHLHRVEPINPAILKYLNRLSDALFVFGRWVTAKLDETELLWQPGSTRPDWRWSTND</sequence>
<dbReference type="InterPro" id="IPR029499">
    <property type="entry name" value="PduO-typ"/>
</dbReference>
<comment type="catalytic activity">
    <reaction evidence="6">
        <text>2 cob(II)alamin + reduced [electron-transfer flavoprotein] + 2 ATP = 2 adenosylcob(III)alamin + 2 triphosphate + oxidized [electron-transfer flavoprotein] + 3 H(+)</text>
        <dbReference type="Rhea" id="RHEA:28671"/>
        <dbReference type="Rhea" id="RHEA-COMP:10685"/>
        <dbReference type="Rhea" id="RHEA-COMP:10686"/>
        <dbReference type="ChEBI" id="CHEBI:15378"/>
        <dbReference type="ChEBI" id="CHEBI:16304"/>
        <dbReference type="ChEBI" id="CHEBI:18036"/>
        <dbReference type="ChEBI" id="CHEBI:18408"/>
        <dbReference type="ChEBI" id="CHEBI:30616"/>
        <dbReference type="ChEBI" id="CHEBI:57692"/>
        <dbReference type="ChEBI" id="CHEBI:58307"/>
        <dbReference type="EC" id="2.5.1.17"/>
    </reaction>
</comment>
<dbReference type="InterPro" id="IPR036451">
    <property type="entry name" value="CblAdoTrfase-like_sf"/>
</dbReference>
<proteinExistence type="inferred from homology"/>
<dbReference type="NCBIfam" id="TIGR00636">
    <property type="entry name" value="PduO_Nterm"/>
    <property type="match status" value="1"/>
</dbReference>
<dbReference type="AlphaFoldDB" id="A0A2D6YMD0"/>
<evidence type="ECO:0000259" key="7">
    <source>
        <dbReference type="Pfam" id="PF01923"/>
    </source>
</evidence>
<dbReference type="SUPFAM" id="SSF89028">
    <property type="entry name" value="Cobalamin adenosyltransferase-like"/>
    <property type="match status" value="1"/>
</dbReference>
<gene>
    <name evidence="8" type="ORF">CMN54_12780</name>
</gene>
<evidence type="ECO:0000313" key="8">
    <source>
        <dbReference type="EMBL" id="MAH64292.1"/>
    </source>
</evidence>
<dbReference type="GO" id="GO:0008817">
    <property type="term" value="F:corrinoid adenosyltransferase activity"/>
    <property type="evidence" value="ECO:0007669"/>
    <property type="project" value="UniProtKB-UniRule"/>
</dbReference>
<keyword evidence="3 6" id="KW-0808">Transferase</keyword>
<keyword evidence="4 6" id="KW-0547">Nucleotide-binding</keyword>
<dbReference type="PANTHER" id="PTHR12213">
    <property type="entry name" value="CORRINOID ADENOSYLTRANSFERASE"/>
    <property type="match status" value="1"/>
</dbReference>
<evidence type="ECO:0000256" key="4">
    <source>
        <dbReference type="ARBA" id="ARBA00022741"/>
    </source>
</evidence>
<accession>A0A2D6YMD0</accession>
<dbReference type="GO" id="GO:0009236">
    <property type="term" value="P:cobalamin biosynthetic process"/>
    <property type="evidence" value="ECO:0007669"/>
    <property type="project" value="UniProtKB-UniRule"/>
</dbReference>
<dbReference type="Gene3D" id="1.20.1200.10">
    <property type="entry name" value="Cobalamin adenosyltransferase-like"/>
    <property type="match status" value="1"/>
</dbReference>
<comment type="caution">
    <text evidence="8">The sequence shown here is derived from an EMBL/GenBank/DDBJ whole genome shotgun (WGS) entry which is preliminary data.</text>
</comment>
<dbReference type="InterPro" id="IPR016030">
    <property type="entry name" value="CblAdoTrfase-like"/>
</dbReference>
<keyword evidence="5 6" id="KW-0067">ATP-binding</keyword>
<evidence type="ECO:0000256" key="1">
    <source>
        <dbReference type="ARBA" id="ARBA00007487"/>
    </source>
</evidence>
<protein>
    <recommendedName>
        <fullName evidence="6">Corrinoid adenosyltransferase</fullName>
        <ecNumber evidence="6">2.5.1.17</ecNumber>
    </recommendedName>
    <alternativeName>
        <fullName evidence="6">Cob(II)alamin adenosyltransferase</fullName>
    </alternativeName>
    <alternativeName>
        <fullName evidence="6">Cob(II)yrinic acid a,c-diamide adenosyltransferase</fullName>
    </alternativeName>
    <alternativeName>
        <fullName evidence="6">Cobinamide/cobalamin adenosyltransferase</fullName>
    </alternativeName>
</protein>
<comment type="subunit">
    <text evidence="2">Homotrimer.</text>
</comment>
<evidence type="ECO:0000313" key="9">
    <source>
        <dbReference type="Proteomes" id="UP000226525"/>
    </source>
</evidence>
<evidence type="ECO:0000256" key="5">
    <source>
        <dbReference type="ARBA" id="ARBA00022840"/>
    </source>
</evidence>
<evidence type="ECO:0000256" key="3">
    <source>
        <dbReference type="ARBA" id="ARBA00022679"/>
    </source>
</evidence>
<feature type="domain" description="Cobalamin adenosyltransferase-like" evidence="7">
    <location>
        <begin position="7"/>
        <end position="178"/>
    </location>
</feature>
<dbReference type="UniPathway" id="UPA00148">
    <property type="reaction ID" value="UER00233"/>
</dbReference>
<dbReference type="GO" id="GO:0005524">
    <property type="term" value="F:ATP binding"/>
    <property type="evidence" value="ECO:0007669"/>
    <property type="project" value="UniProtKB-UniRule"/>
</dbReference>
<comment type="similarity">
    <text evidence="1 6">Belongs to the Cob(I)alamin adenosyltransferase family.</text>
</comment>
<keyword evidence="6" id="KW-0169">Cobalamin biosynthesis</keyword>
<dbReference type="PANTHER" id="PTHR12213:SF0">
    <property type="entry name" value="CORRINOID ADENOSYLTRANSFERASE MMAB"/>
    <property type="match status" value="1"/>
</dbReference>
<evidence type="ECO:0000256" key="2">
    <source>
        <dbReference type="ARBA" id="ARBA00011233"/>
    </source>
</evidence>
<dbReference type="Proteomes" id="UP000226525">
    <property type="component" value="Unassembled WGS sequence"/>
</dbReference>
<dbReference type="EC" id="2.5.1.17" evidence="6"/>
<name>A0A2D6YMD0_9DELT</name>
<dbReference type="EMBL" id="NZEX01000152">
    <property type="protein sequence ID" value="MAH64292.1"/>
    <property type="molecule type" value="Genomic_DNA"/>
</dbReference>
<evidence type="ECO:0000256" key="6">
    <source>
        <dbReference type="RuleBase" id="RU366026"/>
    </source>
</evidence>
<reference evidence="9" key="1">
    <citation type="submission" date="2017-09" db="EMBL/GenBank/DDBJ databases">
        <title>The Reconstruction of 2,631 Draft Metagenome-Assembled Genomes from the Global Oceans.</title>
        <authorList>
            <person name="Tully B.J."/>
            <person name="Graham E.D."/>
            <person name="Heidelberg J.F."/>
        </authorList>
    </citation>
    <scope>NUCLEOTIDE SEQUENCE [LARGE SCALE GENOMIC DNA]</scope>
</reference>
<comment type="catalytic activity">
    <reaction evidence="6">
        <text>2 cob(II)yrinate a,c diamide + reduced [electron-transfer flavoprotein] + 2 ATP = 2 adenosylcob(III)yrinate a,c-diamide + 2 triphosphate + oxidized [electron-transfer flavoprotein] + 3 H(+)</text>
        <dbReference type="Rhea" id="RHEA:11528"/>
        <dbReference type="Rhea" id="RHEA-COMP:10685"/>
        <dbReference type="Rhea" id="RHEA-COMP:10686"/>
        <dbReference type="ChEBI" id="CHEBI:15378"/>
        <dbReference type="ChEBI" id="CHEBI:18036"/>
        <dbReference type="ChEBI" id="CHEBI:30616"/>
        <dbReference type="ChEBI" id="CHEBI:57692"/>
        <dbReference type="ChEBI" id="CHEBI:58307"/>
        <dbReference type="ChEBI" id="CHEBI:58503"/>
        <dbReference type="ChEBI" id="CHEBI:58537"/>
        <dbReference type="EC" id="2.5.1.17"/>
    </reaction>
</comment>
<organism evidence="8 9">
    <name type="scientific">SAR324 cluster bacterium</name>
    <dbReference type="NCBI Taxonomy" id="2024889"/>
    <lineage>
        <taxon>Bacteria</taxon>
        <taxon>Deltaproteobacteria</taxon>
        <taxon>SAR324 cluster</taxon>
    </lineage>
</organism>
<comment type="pathway">
    <text evidence="6">Cofactor biosynthesis; adenosylcobalamin biosynthesis; adenosylcobalamin from cob(II)yrinate a,c-diamide: step 2/7.</text>
</comment>
<dbReference type="FunFam" id="1.20.1200.10:FF:000001">
    <property type="entry name" value="Cob(I)yrinic acid a,c-diamide adenosyltransferase"/>
    <property type="match status" value="1"/>
</dbReference>
<dbReference type="Pfam" id="PF01923">
    <property type="entry name" value="Cob_adeno_trans"/>
    <property type="match status" value="1"/>
</dbReference>